<dbReference type="EMBL" id="JANBOI010002098">
    <property type="protein sequence ID" value="KAJ1724595.1"/>
    <property type="molecule type" value="Genomic_DNA"/>
</dbReference>
<sequence>MASHYQPWHREPIYNQGRVIYNGLSYDCYKYGCYTIYARDRKLLLFKTVYSPQTRSYVTRPPIEAWIRPSSNGCHLDAYQYN</sequence>
<keyword evidence="2" id="KW-1185">Reference proteome</keyword>
<comment type="caution">
    <text evidence="1">The sequence shown here is derived from an EMBL/GenBank/DDBJ whole genome shotgun (WGS) entry which is preliminary data.</text>
</comment>
<gene>
    <name evidence="1" type="ORF">LPJ61_005722</name>
</gene>
<name>A0A9W7Y4L8_9FUNG</name>
<accession>A0A9W7Y4L8</accession>
<evidence type="ECO:0000313" key="2">
    <source>
        <dbReference type="Proteomes" id="UP001143981"/>
    </source>
</evidence>
<dbReference type="OrthoDB" id="5580507at2759"/>
<reference evidence="1" key="1">
    <citation type="submission" date="2022-07" db="EMBL/GenBank/DDBJ databases">
        <title>Phylogenomic reconstructions and comparative analyses of Kickxellomycotina fungi.</title>
        <authorList>
            <person name="Reynolds N.K."/>
            <person name="Stajich J.E."/>
            <person name="Barry K."/>
            <person name="Grigoriev I.V."/>
            <person name="Crous P."/>
            <person name="Smith M.E."/>
        </authorList>
    </citation>
    <scope>NUCLEOTIDE SEQUENCE</scope>
    <source>
        <strain evidence="1">BCRC 34381</strain>
    </source>
</reference>
<protein>
    <submittedName>
        <fullName evidence="1">Uncharacterized protein</fullName>
    </submittedName>
</protein>
<evidence type="ECO:0000313" key="1">
    <source>
        <dbReference type="EMBL" id="KAJ1724595.1"/>
    </source>
</evidence>
<proteinExistence type="predicted"/>
<organism evidence="1 2">
    <name type="scientific">Coemansia biformis</name>
    <dbReference type="NCBI Taxonomy" id="1286918"/>
    <lineage>
        <taxon>Eukaryota</taxon>
        <taxon>Fungi</taxon>
        <taxon>Fungi incertae sedis</taxon>
        <taxon>Zoopagomycota</taxon>
        <taxon>Kickxellomycotina</taxon>
        <taxon>Kickxellomycetes</taxon>
        <taxon>Kickxellales</taxon>
        <taxon>Kickxellaceae</taxon>
        <taxon>Coemansia</taxon>
    </lineage>
</organism>
<dbReference type="AlphaFoldDB" id="A0A9W7Y4L8"/>
<dbReference type="Proteomes" id="UP001143981">
    <property type="component" value="Unassembled WGS sequence"/>
</dbReference>